<dbReference type="InterPro" id="IPR051104">
    <property type="entry name" value="FAD_monoxygenase"/>
</dbReference>
<dbReference type="InterPro" id="IPR036188">
    <property type="entry name" value="FAD/NAD-bd_sf"/>
</dbReference>
<dbReference type="Pfam" id="PF01494">
    <property type="entry name" value="FAD_binding_3"/>
    <property type="match status" value="1"/>
</dbReference>
<dbReference type="Gene3D" id="3.50.50.60">
    <property type="entry name" value="FAD/NAD(P)-binding domain"/>
    <property type="match status" value="1"/>
</dbReference>
<evidence type="ECO:0000256" key="1">
    <source>
        <dbReference type="ARBA" id="ARBA00022630"/>
    </source>
</evidence>
<keyword evidence="2" id="KW-0274">FAD</keyword>
<feature type="domain" description="FAD-binding" evidence="4">
    <location>
        <begin position="11"/>
        <end position="381"/>
    </location>
</feature>
<organism evidence="5 6">
    <name type="scientific">Suillus placidus</name>
    <dbReference type="NCBI Taxonomy" id="48579"/>
    <lineage>
        <taxon>Eukaryota</taxon>
        <taxon>Fungi</taxon>
        <taxon>Dikarya</taxon>
        <taxon>Basidiomycota</taxon>
        <taxon>Agaricomycotina</taxon>
        <taxon>Agaricomycetes</taxon>
        <taxon>Agaricomycetidae</taxon>
        <taxon>Boletales</taxon>
        <taxon>Suillineae</taxon>
        <taxon>Suillaceae</taxon>
        <taxon>Suillus</taxon>
    </lineage>
</organism>
<evidence type="ECO:0000256" key="2">
    <source>
        <dbReference type="ARBA" id="ARBA00022827"/>
    </source>
</evidence>
<protein>
    <recommendedName>
        <fullName evidence="4">FAD-binding domain-containing protein</fullName>
    </recommendedName>
</protein>
<dbReference type="SUPFAM" id="SSF54373">
    <property type="entry name" value="FAD-linked reductases, C-terminal domain"/>
    <property type="match status" value="1"/>
</dbReference>
<dbReference type="AlphaFoldDB" id="A0A9P6ZVG1"/>
<proteinExistence type="predicted"/>
<name>A0A9P6ZVG1_9AGAM</name>
<accession>A0A9P6ZVG1</accession>
<dbReference type="PANTHER" id="PTHR46720">
    <property type="entry name" value="HYDROXYLASE, PUTATIVE (AFU_ORTHOLOGUE AFUA_3G01460)-RELATED"/>
    <property type="match status" value="1"/>
</dbReference>
<evidence type="ECO:0000256" key="3">
    <source>
        <dbReference type="ARBA" id="ARBA00023002"/>
    </source>
</evidence>
<dbReference type="GO" id="GO:0016491">
    <property type="term" value="F:oxidoreductase activity"/>
    <property type="evidence" value="ECO:0007669"/>
    <property type="project" value="UniProtKB-KW"/>
</dbReference>
<dbReference type="Proteomes" id="UP000714275">
    <property type="component" value="Unassembled WGS sequence"/>
</dbReference>
<keyword evidence="1" id="KW-0285">Flavoprotein</keyword>
<evidence type="ECO:0000259" key="4">
    <source>
        <dbReference type="Pfam" id="PF01494"/>
    </source>
</evidence>
<dbReference type="SUPFAM" id="SSF51905">
    <property type="entry name" value="FAD/NAD(P)-binding domain"/>
    <property type="match status" value="1"/>
</dbReference>
<keyword evidence="3" id="KW-0560">Oxidoreductase</keyword>
<gene>
    <name evidence="5" type="ORF">EV702DRAFT_1109364</name>
</gene>
<sequence>MSHSLANPKFRVAICGAGIGGLALAVTIGKFAGHDIHIDLYEAHDAITTVGAGIVVSSRTSEVMKELDMYEEISRVSTKPPSSTHGPKFRRSNIPQGGFEWFQQTRTPTTSNMHRQHLVDALKQYLPPSCNIHFNKRLTQYNKQLSGSLILHFADDSTSTTDVLVGADGVHSSVRKTLFETLDRDVVDPSNIRHYTDPSWTGTLVYRTVFPAKKLSDLDPNNVALKDFVIFCGHRKQVVSYPVSQGTLINVVASITDEEKAGTPFEGRWVSSVSHEEVQELYQDFEPTVKNLLKCFENSSRWALHVVNELPLSVYNRVALIGDACHAMTPHFGAGAGQAMEDAFVLGRLLAHPLTTLDNVPAALKAYQDVRLPFAQFVARESARTGRMLSFDMSDTAGRNVREELEIQKEKLLAQWEWEGKDSPIAEWLEAERKLQGSIGVSKGLST</sequence>
<evidence type="ECO:0000313" key="6">
    <source>
        <dbReference type="Proteomes" id="UP000714275"/>
    </source>
</evidence>
<dbReference type="GO" id="GO:0044550">
    <property type="term" value="P:secondary metabolite biosynthetic process"/>
    <property type="evidence" value="ECO:0007669"/>
    <property type="project" value="TreeGrafter"/>
</dbReference>
<dbReference type="OrthoDB" id="417877at2759"/>
<dbReference type="InterPro" id="IPR002938">
    <property type="entry name" value="FAD-bd"/>
</dbReference>
<dbReference type="PANTHER" id="PTHR46720:SF3">
    <property type="entry name" value="FAD-BINDING DOMAIN-CONTAINING PROTEIN-RELATED"/>
    <property type="match status" value="1"/>
</dbReference>
<reference evidence="5" key="1">
    <citation type="journal article" date="2020" name="New Phytol.">
        <title>Comparative genomics reveals dynamic genome evolution in host specialist ectomycorrhizal fungi.</title>
        <authorList>
            <person name="Lofgren L.A."/>
            <person name="Nguyen N.H."/>
            <person name="Vilgalys R."/>
            <person name="Ruytinx J."/>
            <person name="Liao H.L."/>
            <person name="Branco S."/>
            <person name="Kuo A."/>
            <person name="LaButti K."/>
            <person name="Lipzen A."/>
            <person name="Andreopoulos W."/>
            <person name="Pangilinan J."/>
            <person name="Riley R."/>
            <person name="Hundley H."/>
            <person name="Na H."/>
            <person name="Barry K."/>
            <person name="Grigoriev I.V."/>
            <person name="Stajich J.E."/>
            <person name="Kennedy P.G."/>
        </authorList>
    </citation>
    <scope>NUCLEOTIDE SEQUENCE</scope>
    <source>
        <strain evidence="5">DOB743</strain>
    </source>
</reference>
<comment type="caution">
    <text evidence="5">The sequence shown here is derived from an EMBL/GenBank/DDBJ whole genome shotgun (WGS) entry which is preliminary data.</text>
</comment>
<dbReference type="GO" id="GO:0071949">
    <property type="term" value="F:FAD binding"/>
    <property type="evidence" value="ECO:0007669"/>
    <property type="project" value="InterPro"/>
</dbReference>
<evidence type="ECO:0000313" key="5">
    <source>
        <dbReference type="EMBL" id="KAG1776546.1"/>
    </source>
</evidence>
<dbReference type="PRINTS" id="PR00420">
    <property type="entry name" value="RNGMNOXGNASE"/>
</dbReference>
<keyword evidence="6" id="KW-1185">Reference proteome</keyword>
<dbReference type="EMBL" id="JABBWD010000026">
    <property type="protein sequence ID" value="KAG1776546.1"/>
    <property type="molecule type" value="Genomic_DNA"/>
</dbReference>